<dbReference type="NCBIfam" id="TIGR01988">
    <property type="entry name" value="Ubi-OHases"/>
    <property type="match status" value="1"/>
</dbReference>
<evidence type="ECO:0000313" key="8">
    <source>
        <dbReference type="EMBL" id="VAW22159.1"/>
    </source>
</evidence>
<gene>
    <name evidence="8" type="ORF">MNBD_ALPHA11-604</name>
</gene>
<dbReference type="GO" id="GO:0071949">
    <property type="term" value="F:FAD binding"/>
    <property type="evidence" value="ECO:0007669"/>
    <property type="project" value="InterPro"/>
</dbReference>
<evidence type="ECO:0000256" key="1">
    <source>
        <dbReference type="ARBA" id="ARBA00001974"/>
    </source>
</evidence>
<proteinExistence type="inferred from homology"/>
<comment type="cofactor">
    <cofactor evidence="1">
        <name>FAD</name>
        <dbReference type="ChEBI" id="CHEBI:57692"/>
    </cofactor>
</comment>
<evidence type="ECO:0000256" key="2">
    <source>
        <dbReference type="ARBA" id="ARBA00005349"/>
    </source>
</evidence>
<name>A0A3B0UC55_9ZZZZ</name>
<comment type="similarity">
    <text evidence="2">Belongs to the UbiH/COQ6 family.</text>
</comment>
<dbReference type="GO" id="GO:0016705">
    <property type="term" value="F:oxidoreductase activity, acting on paired donors, with incorporation or reduction of molecular oxygen"/>
    <property type="evidence" value="ECO:0007669"/>
    <property type="project" value="InterPro"/>
</dbReference>
<feature type="non-terminal residue" evidence="8">
    <location>
        <position position="1"/>
    </location>
</feature>
<dbReference type="Pfam" id="PF01494">
    <property type="entry name" value="FAD_binding_3"/>
    <property type="match status" value="1"/>
</dbReference>
<keyword evidence="3" id="KW-0285">Flavoprotein</keyword>
<evidence type="ECO:0000256" key="3">
    <source>
        <dbReference type="ARBA" id="ARBA00022630"/>
    </source>
</evidence>
<dbReference type="Gene3D" id="3.50.50.60">
    <property type="entry name" value="FAD/NAD(P)-binding domain"/>
    <property type="match status" value="2"/>
</dbReference>
<dbReference type="InterPro" id="IPR010971">
    <property type="entry name" value="UbiH/COQ6"/>
</dbReference>
<dbReference type="GO" id="GO:0004497">
    <property type="term" value="F:monooxygenase activity"/>
    <property type="evidence" value="ECO:0007669"/>
    <property type="project" value="UniProtKB-KW"/>
</dbReference>
<feature type="domain" description="FAD-binding" evidence="7">
    <location>
        <begin position="113"/>
        <end position="275"/>
    </location>
</feature>
<dbReference type="InterPro" id="IPR002938">
    <property type="entry name" value="FAD-bd"/>
</dbReference>
<keyword evidence="6" id="KW-0503">Monooxygenase</keyword>
<accession>A0A3B0UC55</accession>
<protein>
    <submittedName>
        <fullName evidence="8">2-polyprenyl-6-methoxyphenol hydroxylase</fullName>
    </submittedName>
</protein>
<dbReference type="GO" id="GO:0006744">
    <property type="term" value="P:ubiquinone biosynthetic process"/>
    <property type="evidence" value="ECO:0007669"/>
    <property type="project" value="InterPro"/>
</dbReference>
<sequence>PAPPDLRTSALMSPSVEILQQLDLVSDPDEIGEPLTKIRLIDATSRLLRAPEALFESSEAGVAAFGWNFANMRLAQNMLPLIKKYKNLKQIPLSASKMKKDAHNWEITLSDGSKLQAPLIIGADGKKSFVRQNSNIAIKQQNHTQSALVCDLMLERELEGESVEYHYENGPFTLVPAGGKKANLVWVDDGASLEKIAKLPASEIQEILQKKSQNLFGRLSLETRAFVFPLSSHHASEMGKDGVVLVGESGHAFPPIGAQGLNLSLRDVAQLVELIDDIDVTNPDWASNLSSEYSSKRQADIIRTNRMVDTLFKTLLSDYLPAQMLRMGGMWALKSIAPLRKRAFEMGMGPR</sequence>
<evidence type="ECO:0000256" key="4">
    <source>
        <dbReference type="ARBA" id="ARBA00022827"/>
    </source>
</evidence>
<keyword evidence="4" id="KW-0274">FAD</keyword>
<dbReference type="InterPro" id="IPR051205">
    <property type="entry name" value="UbiH/COQ6_monooxygenase"/>
</dbReference>
<dbReference type="InterPro" id="IPR036188">
    <property type="entry name" value="FAD/NAD-bd_sf"/>
</dbReference>
<dbReference type="AlphaFoldDB" id="A0A3B0UC55"/>
<dbReference type="PANTHER" id="PTHR43876">
    <property type="entry name" value="UBIQUINONE BIOSYNTHESIS MONOOXYGENASE COQ6, MITOCHONDRIAL"/>
    <property type="match status" value="1"/>
</dbReference>
<evidence type="ECO:0000256" key="5">
    <source>
        <dbReference type="ARBA" id="ARBA00023002"/>
    </source>
</evidence>
<dbReference type="PRINTS" id="PR00420">
    <property type="entry name" value="RNGMNOXGNASE"/>
</dbReference>
<dbReference type="SUPFAM" id="SSF51905">
    <property type="entry name" value="FAD/NAD(P)-binding domain"/>
    <property type="match status" value="1"/>
</dbReference>
<dbReference type="PANTHER" id="PTHR43876:SF7">
    <property type="entry name" value="UBIQUINONE BIOSYNTHESIS MONOOXYGENASE COQ6, MITOCHONDRIAL"/>
    <property type="match status" value="1"/>
</dbReference>
<evidence type="ECO:0000256" key="6">
    <source>
        <dbReference type="ARBA" id="ARBA00023033"/>
    </source>
</evidence>
<dbReference type="EMBL" id="UOEQ01000400">
    <property type="protein sequence ID" value="VAW22159.1"/>
    <property type="molecule type" value="Genomic_DNA"/>
</dbReference>
<keyword evidence="5" id="KW-0560">Oxidoreductase</keyword>
<organism evidence="8">
    <name type="scientific">hydrothermal vent metagenome</name>
    <dbReference type="NCBI Taxonomy" id="652676"/>
    <lineage>
        <taxon>unclassified sequences</taxon>
        <taxon>metagenomes</taxon>
        <taxon>ecological metagenomes</taxon>
    </lineage>
</organism>
<reference evidence="8" key="1">
    <citation type="submission" date="2018-06" db="EMBL/GenBank/DDBJ databases">
        <authorList>
            <person name="Zhirakovskaya E."/>
        </authorList>
    </citation>
    <scope>NUCLEOTIDE SEQUENCE</scope>
</reference>
<evidence type="ECO:0000259" key="7">
    <source>
        <dbReference type="Pfam" id="PF01494"/>
    </source>
</evidence>